<name>A0A813TWK9_9BILA</name>
<evidence type="ECO:0000313" key="1">
    <source>
        <dbReference type="EMBL" id="CAF0815469.1"/>
    </source>
</evidence>
<dbReference type="EMBL" id="CAJNOC010000903">
    <property type="protein sequence ID" value="CAF0815469.1"/>
    <property type="molecule type" value="Genomic_DNA"/>
</dbReference>
<dbReference type="AlphaFoldDB" id="A0A813TWK9"/>
<proteinExistence type="predicted"/>
<organism evidence="1 2">
    <name type="scientific">Brachionus calyciflorus</name>
    <dbReference type="NCBI Taxonomy" id="104777"/>
    <lineage>
        <taxon>Eukaryota</taxon>
        <taxon>Metazoa</taxon>
        <taxon>Spiralia</taxon>
        <taxon>Gnathifera</taxon>
        <taxon>Rotifera</taxon>
        <taxon>Eurotatoria</taxon>
        <taxon>Monogononta</taxon>
        <taxon>Pseudotrocha</taxon>
        <taxon>Ploima</taxon>
        <taxon>Brachionidae</taxon>
        <taxon>Brachionus</taxon>
    </lineage>
</organism>
<evidence type="ECO:0000313" key="2">
    <source>
        <dbReference type="Proteomes" id="UP000663879"/>
    </source>
</evidence>
<protein>
    <recommendedName>
        <fullName evidence="3">PD-(D/E)XK nuclease family transposase</fullName>
    </recommendedName>
</protein>
<sequence>MSAKNFQNLKTIFADPLNDVALKILLLNKNHKDILINVINSLLNFHGNNEIKEAYEHQSVSFYPELKKTLEMRCTTKSNENIRVEIQRQYYDFRVEIAHYRQDFLKTFILVISKENIFELENDKLYEKTIVPMTLETKTEAECLPISLKYYELKKFVKMHDSGEIKLVNDKLPLKEQWLDFFYKCSTCEKIPDDVDNIIKEAYRIMKVTEWEPLFKRMYEESIQREKDEIKDKKIKEFDDEIDNKPTIKD</sequence>
<gene>
    <name evidence="1" type="ORF">OXX778_LOCUS7189</name>
</gene>
<keyword evidence="2" id="KW-1185">Reference proteome</keyword>
<dbReference type="Proteomes" id="UP000663879">
    <property type="component" value="Unassembled WGS sequence"/>
</dbReference>
<dbReference type="Pfam" id="PF12784">
    <property type="entry name" value="PDDEXK_2"/>
    <property type="match status" value="1"/>
</dbReference>
<comment type="caution">
    <text evidence="1">The sequence shown here is derived from an EMBL/GenBank/DDBJ whole genome shotgun (WGS) entry which is preliminary data.</text>
</comment>
<dbReference type="OrthoDB" id="6427855at2759"/>
<evidence type="ECO:0008006" key="3">
    <source>
        <dbReference type="Google" id="ProtNLM"/>
    </source>
</evidence>
<accession>A0A813TWK9</accession>
<reference evidence="1" key="1">
    <citation type="submission" date="2021-02" db="EMBL/GenBank/DDBJ databases">
        <authorList>
            <person name="Nowell W R."/>
        </authorList>
    </citation>
    <scope>NUCLEOTIDE SEQUENCE</scope>
    <source>
        <strain evidence="1">Ploen Becks lab</strain>
    </source>
</reference>